<evidence type="ECO:0000313" key="2">
    <source>
        <dbReference type="Proteomes" id="UP001652625"/>
    </source>
</evidence>
<keyword evidence="2" id="KW-1185">Reference proteome</keyword>
<dbReference type="PANTHER" id="PTHR11505">
    <property type="entry name" value="L1 TRANSPOSABLE ELEMENT-RELATED"/>
    <property type="match status" value="1"/>
</dbReference>
<accession>A0ABM4BZQ1</accession>
<dbReference type="InterPro" id="IPR004244">
    <property type="entry name" value="Transposase_22"/>
</dbReference>
<dbReference type="GeneID" id="136081351"/>
<proteinExistence type="predicted"/>
<dbReference type="RefSeq" id="XP_065654735.1">
    <property type="nucleotide sequence ID" value="XM_065798663.1"/>
</dbReference>
<evidence type="ECO:0000313" key="3">
    <source>
        <dbReference type="RefSeq" id="XP_065654735.1"/>
    </source>
</evidence>
<evidence type="ECO:0000256" key="1">
    <source>
        <dbReference type="SAM" id="Coils"/>
    </source>
</evidence>
<name>A0ABM4BZQ1_HYDVU</name>
<gene>
    <name evidence="3" type="primary">LOC136081351</name>
</gene>
<protein>
    <submittedName>
        <fullName evidence="3">Autophagy-related protein 11</fullName>
    </submittedName>
</protein>
<reference evidence="3" key="1">
    <citation type="submission" date="2025-08" db="UniProtKB">
        <authorList>
            <consortium name="RefSeq"/>
        </authorList>
    </citation>
    <scope>IDENTIFICATION</scope>
</reference>
<feature type="coiled-coil region" evidence="1">
    <location>
        <begin position="49"/>
        <end position="131"/>
    </location>
</feature>
<organism evidence="2 3">
    <name type="scientific">Hydra vulgaris</name>
    <name type="common">Hydra</name>
    <name type="synonym">Hydra attenuata</name>
    <dbReference type="NCBI Taxonomy" id="6087"/>
    <lineage>
        <taxon>Eukaryota</taxon>
        <taxon>Metazoa</taxon>
        <taxon>Cnidaria</taxon>
        <taxon>Hydrozoa</taxon>
        <taxon>Hydroidolina</taxon>
        <taxon>Anthoathecata</taxon>
        <taxon>Aplanulata</taxon>
        <taxon>Hydridae</taxon>
        <taxon>Hydra</taxon>
    </lineage>
</organism>
<dbReference type="Proteomes" id="UP001652625">
    <property type="component" value="Chromosome 06"/>
</dbReference>
<keyword evidence="1" id="KW-0175">Coiled coil</keyword>
<sequence length="241" mass="28433">MAVTFQEIKKMMKEMLDDFEKETEVIFKNQEKAVIAIVSSNTKILNERLDKLETNIIANASKIKKIEKELEEIKESLNFNEHVIGKKIENNNKHLFNKIDYKQLEKERFNNEFLNEKIRNLEDRSQRGNLRIDGICEDEVESWEATEEKVHLFFLQKLGLKGIEIERAHRTGPKKVGRPRVIVLKLQQYKDKAKIFKESNRLRGTNIYVNEDFSRETVAIRRKLFAEVKERPLNGESVSVR</sequence>
<dbReference type="Gene3D" id="3.30.70.1820">
    <property type="entry name" value="L1 transposable element, RRM domain"/>
    <property type="match status" value="1"/>
</dbReference>